<keyword evidence="2" id="KW-1185">Reference proteome</keyword>
<dbReference type="Proteomes" id="UP001250662">
    <property type="component" value="Unassembled WGS sequence"/>
</dbReference>
<dbReference type="EMBL" id="JAVRHU010000001">
    <property type="protein sequence ID" value="MDT0620636.1"/>
    <property type="molecule type" value="Genomic_DNA"/>
</dbReference>
<comment type="caution">
    <text evidence="1">The sequence shown here is derived from an EMBL/GenBank/DDBJ whole genome shotgun (WGS) entry which is preliminary data.</text>
</comment>
<evidence type="ECO:0000313" key="2">
    <source>
        <dbReference type="Proteomes" id="UP001250662"/>
    </source>
</evidence>
<proteinExistence type="predicted"/>
<organism evidence="1 2">
    <name type="scientific">Croceitalea vernalis</name>
    <dbReference type="NCBI Taxonomy" id="3075599"/>
    <lineage>
        <taxon>Bacteria</taxon>
        <taxon>Pseudomonadati</taxon>
        <taxon>Bacteroidota</taxon>
        <taxon>Flavobacteriia</taxon>
        <taxon>Flavobacteriales</taxon>
        <taxon>Flavobacteriaceae</taxon>
        <taxon>Croceitalea</taxon>
    </lineage>
</organism>
<reference evidence="1 2" key="1">
    <citation type="submission" date="2023-09" db="EMBL/GenBank/DDBJ databases">
        <authorList>
            <person name="Rey-Velasco X."/>
        </authorList>
    </citation>
    <scope>NUCLEOTIDE SEQUENCE [LARGE SCALE GENOMIC DNA]</scope>
    <source>
        <strain evidence="1 2">P007</strain>
    </source>
</reference>
<sequence length="126" mass="14380">MNSILDSLVLKIKSWGEQQSVINYILQTDVTNLEQFKENLSLNFFIATKNDKALIKETNWLDEFGGTTRKHAANHGFCSFAKATYENGFKLHFVIVNTELNKLGATYYNIENLEDSKKLLVNNMVA</sequence>
<name>A0ABU3BEQ3_9FLAO</name>
<dbReference type="RefSeq" id="WP_311386964.1">
    <property type="nucleotide sequence ID" value="NZ_JAVRHU010000001.1"/>
</dbReference>
<protein>
    <submittedName>
        <fullName evidence="1">Uncharacterized protein</fullName>
    </submittedName>
</protein>
<gene>
    <name evidence="1" type="ORF">RM520_03305</name>
</gene>
<evidence type="ECO:0000313" key="1">
    <source>
        <dbReference type="EMBL" id="MDT0620636.1"/>
    </source>
</evidence>
<accession>A0ABU3BEQ3</accession>